<evidence type="ECO:0000313" key="3">
    <source>
        <dbReference type="Proteomes" id="UP000188268"/>
    </source>
</evidence>
<gene>
    <name evidence="2" type="ORF">CCACVL1_27389</name>
</gene>
<dbReference type="EMBL" id="AWWV01014772">
    <property type="protein sequence ID" value="OMO55104.1"/>
    <property type="molecule type" value="Genomic_DNA"/>
</dbReference>
<reference evidence="2 3" key="1">
    <citation type="submission" date="2013-09" db="EMBL/GenBank/DDBJ databases">
        <title>Corchorus capsularis genome sequencing.</title>
        <authorList>
            <person name="Alam M."/>
            <person name="Haque M.S."/>
            <person name="Islam M.S."/>
            <person name="Emdad E.M."/>
            <person name="Islam M.M."/>
            <person name="Ahmed B."/>
            <person name="Halim A."/>
            <person name="Hossen Q.M.M."/>
            <person name="Hossain M.Z."/>
            <person name="Ahmed R."/>
            <person name="Khan M.M."/>
            <person name="Islam R."/>
            <person name="Rashid M.M."/>
            <person name="Khan S.A."/>
            <person name="Rahman M.S."/>
            <person name="Alam M."/>
        </authorList>
    </citation>
    <scope>NUCLEOTIDE SEQUENCE [LARGE SCALE GENOMIC DNA]</scope>
    <source>
        <strain evidence="3">cv. CVL-1</strain>
        <tissue evidence="2">Whole seedling</tissue>
    </source>
</reference>
<feature type="region of interest" description="Disordered" evidence="1">
    <location>
        <begin position="1"/>
        <end position="20"/>
    </location>
</feature>
<name>A0A1R3GAJ2_COCAP</name>
<keyword evidence="3" id="KW-1185">Reference proteome</keyword>
<protein>
    <submittedName>
        <fullName evidence="2">Uncharacterized protein</fullName>
    </submittedName>
</protein>
<accession>A0A1R3GAJ2</accession>
<comment type="caution">
    <text evidence="2">The sequence shown here is derived from an EMBL/GenBank/DDBJ whole genome shotgun (WGS) entry which is preliminary data.</text>
</comment>
<organism evidence="2 3">
    <name type="scientific">Corchorus capsularis</name>
    <name type="common">Jute</name>
    <dbReference type="NCBI Taxonomy" id="210143"/>
    <lineage>
        <taxon>Eukaryota</taxon>
        <taxon>Viridiplantae</taxon>
        <taxon>Streptophyta</taxon>
        <taxon>Embryophyta</taxon>
        <taxon>Tracheophyta</taxon>
        <taxon>Spermatophyta</taxon>
        <taxon>Magnoliopsida</taxon>
        <taxon>eudicotyledons</taxon>
        <taxon>Gunneridae</taxon>
        <taxon>Pentapetalae</taxon>
        <taxon>rosids</taxon>
        <taxon>malvids</taxon>
        <taxon>Malvales</taxon>
        <taxon>Malvaceae</taxon>
        <taxon>Grewioideae</taxon>
        <taxon>Apeibeae</taxon>
        <taxon>Corchorus</taxon>
    </lineage>
</organism>
<dbReference type="Gramene" id="OMO55104">
    <property type="protein sequence ID" value="OMO55104"/>
    <property type="gene ID" value="CCACVL1_27389"/>
</dbReference>
<evidence type="ECO:0000313" key="2">
    <source>
        <dbReference type="EMBL" id="OMO55104.1"/>
    </source>
</evidence>
<dbReference type="AlphaFoldDB" id="A0A1R3GAJ2"/>
<feature type="non-terminal residue" evidence="2">
    <location>
        <position position="1"/>
    </location>
</feature>
<sequence>PMFCALNVPQSNKTTKEINM</sequence>
<proteinExistence type="predicted"/>
<dbReference type="Proteomes" id="UP000188268">
    <property type="component" value="Unassembled WGS sequence"/>
</dbReference>
<evidence type="ECO:0000256" key="1">
    <source>
        <dbReference type="SAM" id="MobiDB-lite"/>
    </source>
</evidence>